<organism evidence="1">
    <name type="scientific">uncultured bacterium Contig575</name>
    <dbReference type="NCBI Taxonomy" id="1393592"/>
    <lineage>
        <taxon>Bacteria</taxon>
        <taxon>environmental samples</taxon>
    </lineage>
</organism>
<protein>
    <submittedName>
        <fullName evidence="1">Uncharacterized protein</fullName>
    </submittedName>
</protein>
<dbReference type="AlphaFoldDB" id="W0FMX8"/>
<reference evidence="1" key="1">
    <citation type="journal article" date="2013" name="PLoS ONE">
        <title>Metagenomic insights into the carbohydrate-active enzymes carried by the microorganisms adhering to solid digesta in the rumen of cows.</title>
        <authorList>
            <person name="Wang L."/>
            <person name="Hatem A."/>
            <person name="Catalyurek U.V."/>
            <person name="Morrison M."/>
            <person name="Yu Z."/>
        </authorList>
    </citation>
    <scope>NUCLEOTIDE SEQUENCE</scope>
</reference>
<accession>W0FMX8</accession>
<dbReference type="EMBL" id="KC246791">
    <property type="protein sequence ID" value="AHF24340.1"/>
    <property type="molecule type" value="Genomic_DNA"/>
</dbReference>
<sequence length="51" mass="5351">MRALSPAGEKGISAMKKVLALMSGAFPFRVPDRTAAIRTRRVTPGQPAGAL</sequence>
<name>W0FMX8_9BACT</name>
<proteinExistence type="predicted"/>
<evidence type="ECO:0000313" key="1">
    <source>
        <dbReference type="EMBL" id="AHF24340.1"/>
    </source>
</evidence>